<gene>
    <name evidence="20" type="ORF">SASPL_108477</name>
</gene>
<dbReference type="Gene3D" id="3.60.21.10">
    <property type="match status" value="1"/>
</dbReference>
<keyword evidence="11" id="KW-0325">Glycoprotein</keyword>
<proteinExistence type="inferred from homology"/>
<dbReference type="SMART" id="SM00710">
    <property type="entry name" value="PbH1"/>
    <property type="match status" value="4"/>
</dbReference>
<accession>A0A8X8YIB7</accession>
<dbReference type="Proteomes" id="UP000298416">
    <property type="component" value="Unassembled WGS sequence"/>
</dbReference>
<evidence type="ECO:0000313" key="21">
    <source>
        <dbReference type="Proteomes" id="UP000298416"/>
    </source>
</evidence>
<dbReference type="Gene3D" id="2.60.40.380">
    <property type="entry name" value="Purple acid phosphatase-like, N-terminal"/>
    <property type="match status" value="1"/>
</dbReference>
<feature type="chain" id="PRO_5036519110" description="Purple acid phosphatase" evidence="15">
    <location>
        <begin position="20"/>
        <end position="1052"/>
    </location>
</feature>
<dbReference type="InterPro" id="IPR025733">
    <property type="entry name" value="PAPs_C"/>
</dbReference>
<comment type="subcellular location">
    <subcellularLocation>
        <location evidence="3">Secreted</location>
    </subcellularLocation>
</comment>
<dbReference type="PANTHER" id="PTHR45778:SF6">
    <property type="entry name" value="INACTIVE PURPLE ACID PHOSPHATASE 24-RELATED"/>
    <property type="match status" value="1"/>
</dbReference>
<evidence type="ECO:0000256" key="15">
    <source>
        <dbReference type="RuleBase" id="RU361203"/>
    </source>
</evidence>
<evidence type="ECO:0000256" key="4">
    <source>
        <dbReference type="ARBA" id="ARBA00008723"/>
    </source>
</evidence>
<evidence type="ECO:0000256" key="1">
    <source>
        <dbReference type="ARBA" id="ARBA00001947"/>
    </source>
</evidence>
<evidence type="ECO:0000256" key="11">
    <source>
        <dbReference type="ARBA" id="ARBA00023180"/>
    </source>
</evidence>
<comment type="subunit">
    <text evidence="6">Homodimer.</text>
</comment>
<evidence type="ECO:0000256" key="7">
    <source>
        <dbReference type="ARBA" id="ARBA00022525"/>
    </source>
</evidence>
<dbReference type="Pfam" id="PF14008">
    <property type="entry name" value="Metallophos_C"/>
    <property type="match status" value="1"/>
</dbReference>
<dbReference type="Pfam" id="PF16656">
    <property type="entry name" value="Pur_ac_phosph_N"/>
    <property type="match status" value="1"/>
</dbReference>
<evidence type="ECO:0000256" key="14">
    <source>
        <dbReference type="RuleBase" id="RU361169"/>
    </source>
</evidence>
<keyword evidence="7" id="KW-0964">Secreted</keyword>
<dbReference type="GO" id="GO:0003993">
    <property type="term" value="F:acid phosphatase activity"/>
    <property type="evidence" value="ECO:0007669"/>
    <property type="project" value="UniProtKB-EC"/>
</dbReference>
<sequence length="1052" mass="116993">MKLIAIVFAVAFVCSSSLSYSSVIKKHSGGRVVVGEQPLSKIAIHKTVAALRQSVSVKASPRLLGINGEDTEWVEVHLQNAEPSEDDWVGVFSPAKFNESICEPEPDALDEGETPYLCTAPIKYKYANFSNLKYTNTGKTTLKFQLINQRADFSFALFTGGLDNPKLVAVSNHISFANPKAPLYPRLAHGKSWDIMTVTWTSGYNIDEAVPFVEWGWKGHTQVRSPAGTLTFSRGSMCGGPARTVGWRDPGFFHTSFLKDLWPNTVYTYRMGHVLSNGSYVWSKLYSFKSSPYPGQESLQRVIIFGDMGKAERDGSNEYADYQPGSLNTTDRLIEDLDNYDIVFHIGDLPYANGYISQWDQFTAQVDPIQSAKPYMIASGNHERDWPNSGSFYDTNDSGGECGVLAETMYYVPAENRAKFWYETDYGMFHFCIADSEHDWREGSEQYKFIEKCLASADRQKQPWLIFVAHRVLGYSSNSWYGLEGSFEEPMGRESLQKLWQKYKVDIAFYGHVHNYERICPIYQNQCVNSEKSRYSGTVNGTIHVVVGGGGSHLSDFTTIDTVWSIYKDLDFGFVKMTAFNRSSLLFEYKRSSDGEVYDSFTISRDYRDKVMDSVHLHFALLLAITLCSFTHSAQHRILSQISAPPSLAPSSPLPVFSVLSYGAVGDGVADDTQSFKMAWDAACQAEDPAVILVPRHYTFMIQSAIFSGPCRNELTFQIDGSILAPDGPDSWPKNNSKRQWLVFYRIDGMSMQGSGLIDGRGQKWWDLPCKPHRGVNGTTLPGPCDSPVALRFFWSSNLMVKGIKIKNSPQFHFRFDSCHHVHIDSLYIKAPSSSPNTDGIHVENTNNVNIYNSVIANGDDCVSIGAGTFNVDIRNITCGPGHGISIGSLGPRNTRACVTNVTVRDSVIKHSDNGVRIKTWQGGYGMVSEVSYSNIVMESVRNPIMIDQYYCSSKSCANQTAAVYISGVSYSGIKGTYDVRSPAMHLACSDAVPCTNLTLTDVELLPAQGQRMLDPYCWNAYGAVAEFTIPPLFCLIQGNPLTLPATDVDRC</sequence>
<feature type="signal peptide" evidence="15">
    <location>
        <begin position="1"/>
        <end position="19"/>
    </location>
</feature>
<dbReference type="InterPro" id="IPR012334">
    <property type="entry name" value="Pectin_lyas_fold"/>
</dbReference>
<dbReference type="GO" id="GO:0046872">
    <property type="term" value="F:metal ion binding"/>
    <property type="evidence" value="ECO:0007669"/>
    <property type="project" value="InterPro"/>
</dbReference>
<evidence type="ECO:0000259" key="19">
    <source>
        <dbReference type="Pfam" id="PF17808"/>
    </source>
</evidence>
<evidence type="ECO:0000259" key="18">
    <source>
        <dbReference type="Pfam" id="PF16656"/>
    </source>
</evidence>
<feature type="active site" evidence="13">
    <location>
        <position position="883"/>
    </location>
</feature>
<comment type="caution">
    <text evidence="20">The sequence shown here is derived from an EMBL/GenBank/DDBJ whole genome shotgun (WGS) entry which is preliminary data.</text>
</comment>
<comment type="cofactor">
    <cofactor evidence="1">
        <name>Zn(2+)</name>
        <dbReference type="ChEBI" id="CHEBI:29105"/>
    </cofactor>
</comment>
<dbReference type="Pfam" id="PF17808">
    <property type="entry name" value="fn3_PAP"/>
    <property type="match status" value="1"/>
</dbReference>
<feature type="domain" description="Purple acid phosphatase Fn3-like" evidence="19">
    <location>
        <begin position="57"/>
        <end position="178"/>
    </location>
</feature>
<evidence type="ECO:0000256" key="13">
    <source>
        <dbReference type="PROSITE-ProRule" id="PRU10052"/>
    </source>
</evidence>
<comment type="cofactor">
    <cofactor evidence="2">
        <name>Fe cation</name>
        <dbReference type="ChEBI" id="CHEBI:24875"/>
    </cofactor>
</comment>
<evidence type="ECO:0000256" key="9">
    <source>
        <dbReference type="ARBA" id="ARBA00022801"/>
    </source>
</evidence>
<evidence type="ECO:0000256" key="10">
    <source>
        <dbReference type="ARBA" id="ARBA00022833"/>
    </source>
</evidence>
<dbReference type="SUPFAM" id="SSF56300">
    <property type="entry name" value="Metallo-dependent phosphatases"/>
    <property type="match status" value="1"/>
</dbReference>
<evidence type="ECO:0000256" key="6">
    <source>
        <dbReference type="ARBA" id="ARBA00011738"/>
    </source>
</evidence>
<dbReference type="InterPro" id="IPR011050">
    <property type="entry name" value="Pectin_lyase_fold/virulence"/>
</dbReference>
<dbReference type="GO" id="GO:0004650">
    <property type="term" value="F:polygalacturonase activity"/>
    <property type="evidence" value="ECO:0007669"/>
    <property type="project" value="InterPro"/>
</dbReference>
<dbReference type="InterPro" id="IPR008963">
    <property type="entry name" value="Purple_acid_Pase-like_N"/>
</dbReference>
<dbReference type="InterPro" id="IPR029052">
    <property type="entry name" value="Metallo-depent_PP-like"/>
</dbReference>
<comment type="catalytic activity">
    <reaction evidence="15">
        <text>a phosphate monoester + H2O = an alcohol + phosphate</text>
        <dbReference type="Rhea" id="RHEA:15017"/>
        <dbReference type="ChEBI" id="CHEBI:15377"/>
        <dbReference type="ChEBI" id="CHEBI:30879"/>
        <dbReference type="ChEBI" id="CHEBI:43474"/>
        <dbReference type="ChEBI" id="CHEBI:67140"/>
        <dbReference type="EC" id="3.1.3.2"/>
    </reaction>
</comment>
<dbReference type="SUPFAM" id="SSF51126">
    <property type="entry name" value="Pectin lyase-like"/>
    <property type="match status" value="1"/>
</dbReference>
<dbReference type="EC" id="3.1.3.2" evidence="15"/>
<evidence type="ECO:0000259" key="16">
    <source>
        <dbReference type="Pfam" id="PF00149"/>
    </source>
</evidence>
<dbReference type="Pfam" id="PF00149">
    <property type="entry name" value="Metallophos"/>
    <property type="match status" value="1"/>
</dbReference>
<keyword evidence="8 15" id="KW-0732">Signal</keyword>
<name>A0A8X8YIB7_SALSN</name>
<dbReference type="GO" id="GO:0005975">
    <property type="term" value="P:carbohydrate metabolic process"/>
    <property type="evidence" value="ECO:0007669"/>
    <property type="project" value="InterPro"/>
</dbReference>
<dbReference type="InterPro" id="IPR004843">
    <property type="entry name" value="Calcineurin-like_PHP"/>
</dbReference>
<protein>
    <recommendedName>
        <fullName evidence="15">Purple acid phosphatase</fullName>
        <ecNumber evidence="15">3.1.3.2</ecNumber>
        <ecNumber evidence="14">3.2.1.-</ecNumber>
    </recommendedName>
</protein>
<evidence type="ECO:0000259" key="17">
    <source>
        <dbReference type="Pfam" id="PF14008"/>
    </source>
</evidence>
<dbReference type="InterPro" id="IPR006626">
    <property type="entry name" value="PbH1"/>
</dbReference>
<evidence type="ECO:0000256" key="5">
    <source>
        <dbReference type="ARBA" id="ARBA00008834"/>
    </source>
</evidence>
<keyword evidence="9 14" id="KW-0378">Hydrolase</keyword>
<dbReference type="InterPro" id="IPR040974">
    <property type="entry name" value="Fn3_PAP"/>
</dbReference>
<dbReference type="EMBL" id="PNBA02000003">
    <property type="protein sequence ID" value="KAG6430411.1"/>
    <property type="molecule type" value="Genomic_DNA"/>
</dbReference>
<organism evidence="20">
    <name type="scientific">Salvia splendens</name>
    <name type="common">Scarlet sage</name>
    <dbReference type="NCBI Taxonomy" id="180675"/>
    <lineage>
        <taxon>Eukaryota</taxon>
        <taxon>Viridiplantae</taxon>
        <taxon>Streptophyta</taxon>
        <taxon>Embryophyta</taxon>
        <taxon>Tracheophyta</taxon>
        <taxon>Spermatophyta</taxon>
        <taxon>Magnoliopsida</taxon>
        <taxon>eudicotyledons</taxon>
        <taxon>Gunneridae</taxon>
        <taxon>Pentapetalae</taxon>
        <taxon>asterids</taxon>
        <taxon>lamiids</taxon>
        <taxon>Lamiales</taxon>
        <taxon>Lamiaceae</taxon>
        <taxon>Nepetoideae</taxon>
        <taxon>Mentheae</taxon>
        <taxon>Salviinae</taxon>
        <taxon>Salvia</taxon>
        <taxon>Salvia subgen. Calosphace</taxon>
        <taxon>core Calosphace</taxon>
    </lineage>
</organism>
<comment type="similarity">
    <text evidence="5 14">Belongs to the glycosyl hydrolase 28 family.</text>
</comment>
<comment type="similarity">
    <text evidence="4 15">Belongs to the metallophosphoesterase superfamily. Purple acid phosphatase family.</text>
</comment>
<evidence type="ECO:0000256" key="12">
    <source>
        <dbReference type="ARBA" id="ARBA00023295"/>
    </source>
</evidence>
<dbReference type="CDD" id="cd00839">
    <property type="entry name" value="MPP_PAPs"/>
    <property type="match status" value="1"/>
</dbReference>
<reference evidence="20" key="1">
    <citation type="submission" date="2018-01" db="EMBL/GenBank/DDBJ databases">
        <authorList>
            <person name="Mao J.F."/>
        </authorList>
    </citation>
    <scope>NUCLEOTIDE SEQUENCE</scope>
    <source>
        <strain evidence="20">Huo1</strain>
        <tissue evidence="20">Leaf</tissue>
    </source>
</reference>
<dbReference type="FunFam" id="2.160.20.10:FF:000012">
    <property type="entry name" value="Polygalacturonase At1g48100 family"/>
    <property type="match status" value="1"/>
</dbReference>
<feature type="domain" description="Purple acid phosphatase N-terminal" evidence="18">
    <location>
        <begin position="186"/>
        <end position="289"/>
    </location>
</feature>
<dbReference type="AlphaFoldDB" id="A0A8X8YIB7"/>
<dbReference type="PANTHER" id="PTHR45778">
    <property type="entry name" value="PURPLE ACID PHOSPHATASE-RELATED"/>
    <property type="match status" value="1"/>
</dbReference>
<dbReference type="InterPro" id="IPR041792">
    <property type="entry name" value="MPP_PAP"/>
</dbReference>
<keyword evidence="12 14" id="KW-0326">Glycosidase</keyword>
<dbReference type="PROSITE" id="PS00502">
    <property type="entry name" value="POLYGALACTURONASE"/>
    <property type="match status" value="1"/>
</dbReference>
<dbReference type="Gene3D" id="2.160.20.10">
    <property type="entry name" value="Single-stranded right-handed beta-helix, Pectin lyase-like"/>
    <property type="match status" value="1"/>
</dbReference>
<dbReference type="InterPro" id="IPR015914">
    <property type="entry name" value="PAPs_N"/>
</dbReference>
<evidence type="ECO:0000256" key="3">
    <source>
        <dbReference type="ARBA" id="ARBA00004613"/>
    </source>
</evidence>
<dbReference type="InterPro" id="IPR000743">
    <property type="entry name" value="Glyco_hydro_28"/>
</dbReference>
<dbReference type="EC" id="3.2.1.-" evidence="14"/>
<feature type="domain" description="Purple acid phosphatase C-terminal" evidence="17">
    <location>
        <begin position="541"/>
        <end position="600"/>
    </location>
</feature>
<evidence type="ECO:0000256" key="2">
    <source>
        <dbReference type="ARBA" id="ARBA00001962"/>
    </source>
</evidence>
<evidence type="ECO:0000313" key="20">
    <source>
        <dbReference type="EMBL" id="KAG6430411.1"/>
    </source>
</evidence>
<dbReference type="GO" id="GO:0005576">
    <property type="term" value="C:extracellular region"/>
    <property type="evidence" value="ECO:0007669"/>
    <property type="project" value="UniProtKB-SubCell"/>
</dbReference>
<evidence type="ECO:0000256" key="8">
    <source>
        <dbReference type="ARBA" id="ARBA00022729"/>
    </source>
</evidence>
<reference evidence="20" key="2">
    <citation type="submission" date="2020-08" db="EMBL/GenBank/DDBJ databases">
        <title>Plant Genome Project.</title>
        <authorList>
            <person name="Zhang R.-G."/>
        </authorList>
    </citation>
    <scope>NUCLEOTIDE SEQUENCE</scope>
    <source>
        <strain evidence="20">Huo1</strain>
        <tissue evidence="20">Leaf</tissue>
    </source>
</reference>
<keyword evidence="10" id="KW-0862">Zinc</keyword>
<feature type="domain" description="Calcineurin-like phosphoesterase" evidence="16">
    <location>
        <begin position="301"/>
        <end position="516"/>
    </location>
</feature>
<dbReference type="Pfam" id="PF00295">
    <property type="entry name" value="Glyco_hydro_28"/>
    <property type="match status" value="1"/>
</dbReference>
<keyword evidence="21" id="KW-1185">Reference proteome</keyword>
<dbReference type="SUPFAM" id="SSF49363">
    <property type="entry name" value="Purple acid phosphatase, N-terminal domain"/>
    <property type="match status" value="1"/>
</dbReference>